<feature type="active site" evidence="12">
    <location>
        <position position="402"/>
    </location>
</feature>
<dbReference type="GO" id="GO:0032049">
    <property type="term" value="P:cardiolipin biosynthetic process"/>
    <property type="evidence" value="ECO:0007669"/>
    <property type="project" value="UniProtKB-UniRule"/>
</dbReference>
<accession>A0A483C1P6</accession>
<comment type="function">
    <text evidence="12">Catalyzes the reversible phosphatidyl group transfer from one phosphatidylglycerol molecule to another to form cardiolipin (CL) (diphosphatidylglycerol) and glycerol.</text>
</comment>
<comment type="subcellular location">
    <subcellularLocation>
        <location evidence="1 12">Cell membrane</location>
        <topology evidence="1 12">Multi-pass membrane protein</topology>
    </subcellularLocation>
</comment>
<reference evidence="13 14" key="1">
    <citation type="journal article" date="2016" name="BMC Genomics">
        <title>Consensus pan-genome assembly of the specialised wine bacterium Oenococcus oeni.</title>
        <authorList>
            <person name="Sternes P.R."/>
            <person name="Borneman A.R."/>
        </authorList>
    </citation>
    <scope>NUCLEOTIDE SEQUENCE [LARGE SCALE GENOMIC DNA]</scope>
    <source>
        <strain evidence="13 14">AWRIB661</strain>
    </source>
</reference>
<comment type="caution">
    <text evidence="12">Lacks conserved residue(s) required for the propagation of feature annotation.</text>
</comment>
<comment type="catalytic activity">
    <reaction evidence="12">
        <text>2 a 1,2-diacyl-sn-glycero-3-phospho-(1'-sn-glycerol) = a cardiolipin + glycerol</text>
        <dbReference type="Rhea" id="RHEA:31451"/>
        <dbReference type="ChEBI" id="CHEBI:17754"/>
        <dbReference type="ChEBI" id="CHEBI:62237"/>
        <dbReference type="ChEBI" id="CHEBI:64716"/>
    </reaction>
</comment>
<sequence length="477" mass="54569">MNLLIAVILIVLVLNATLSFITVFWSKRDVSRIWAWLVVLVFVPVIGFVIYWFAGRRISDKKIFDFTSQEIVGREQIRDNQKYYGHHLHLNQKASMLVELFENNSGSILTYGNDLETFFDGRAFFDDLFAEIDKAKDHIHLAYFAISNDVIGNKLVDLLTKKARQGVEVRVIYDAYGSHGTHLGMYHRLLKAGGTVYPFLTRRFQLLALRINFRFHRKVVVIDGKVGYIGGFNIGDQYLGKSKRFGNWRDSQLKIIGDSVLSLQSRFFIDWNATAKKQDKLSFLEDYFPATQVNGIHPIQIVSSGPDSLTAQIKQGYLKMITLATKSITIQTPYLIPDQPIYESLTIALAAGVKVNIFIPDRPDHPFVYRATQYYAQEFIDFGANVYRYDGGFLHSKLLIIDDEIVSIGSANMDIRSFELSFEANAFIYSSYFAKKIEKQISIDISKSKLLSKKDFEAQGFWMTVLQKFSRLLSPIL</sequence>
<dbReference type="Pfam" id="PF13396">
    <property type="entry name" value="PLDc_N"/>
    <property type="match status" value="1"/>
</dbReference>
<evidence type="ECO:0000256" key="4">
    <source>
        <dbReference type="ARBA" id="ARBA00022679"/>
    </source>
</evidence>
<dbReference type="RefSeq" id="WP_032818039.1">
    <property type="nucleotide sequence ID" value="NZ_MLLI01000158.1"/>
</dbReference>
<comment type="caution">
    <text evidence="13">The sequence shown here is derived from an EMBL/GenBank/DDBJ whole genome shotgun (WGS) entry which is preliminary data.</text>
</comment>
<dbReference type="NCBIfam" id="TIGR04265">
    <property type="entry name" value="bac_cardiolipin"/>
    <property type="match status" value="1"/>
</dbReference>
<protein>
    <recommendedName>
        <fullName evidence="12">Cardiolipin synthase</fullName>
        <shortName evidence="12">CL synthase</shortName>
        <ecNumber evidence="12">2.7.8.-</ecNumber>
    </recommendedName>
</protein>
<dbReference type="EMBL" id="MLOK01000047">
    <property type="protein sequence ID" value="OIM20805.1"/>
    <property type="molecule type" value="Genomic_DNA"/>
</dbReference>
<dbReference type="InterPro" id="IPR022924">
    <property type="entry name" value="Cardiolipin_synthase"/>
</dbReference>
<dbReference type="PROSITE" id="PS50035">
    <property type="entry name" value="PLD"/>
    <property type="match status" value="2"/>
</dbReference>
<dbReference type="InterPro" id="IPR001736">
    <property type="entry name" value="PLipase_D/transphosphatidylase"/>
</dbReference>
<dbReference type="Proteomes" id="UP000181728">
    <property type="component" value="Unassembled WGS sequence"/>
</dbReference>
<dbReference type="AlphaFoldDB" id="A0A483C1P6"/>
<evidence type="ECO:0000256" key="10">
    <source>
        <dbReference type="ARBA" id="ARBA00023209"/>
    </source>
</evidence>
<feature type="transmembrane region" description="Helical" evidence="12">
    <location>
        <begin position="35"/>
        <end position="54"/>
    </location>
</feature>
<evidence type="ECO:0000256" key="9">
    <source>
        <dbReference type="ARBA" id="ARBA00023136"/>
    </source>
</evidence>
<keyword evidence="11 12" id="KW-1208">Phospholipid metabolism</keyword>
<evidence type="ECO:0000256" key="3">
    <source>
        <dbReference type="ARBA" id="ARBA00022516"/>
    </source>
</evidence>
<dbReference type="Gene3D" id="3.30.870.10">
    <property type="entry name" value="Endonuclease Chain A"/>
    <property type="match status" value="2"/>
</dbReference>
<keyword evidence="8 12" id="KW-0443">Lipid metabolism</keyword>
<organism evidence="13 14">
    <name type="scientific">Oenococcus oeni</name>
    <name type="common">Leuconostoc oenos</name>
    <dbReference type="NCBI Taxonomy" id="1247"/>
    <lineage>
        <taxon>Bacteria</taxon>
        <taxon>Bacillati</taxon>
        <taxon>Bacillota</taxon>
        <taxon>Bacilli</taxon>
        <taxon>Lactobacillales</taxon>
        <taxon>Lactobacillaceae</taxon>
        <taxon>Oenococcus</taxon>
    </lineage>
</organism>
<evidence type="ECO:0000256" key="6">
    <source>
        <dbReference type="ARBA" id="ARBA00022737"/>
    </source>
</evidence>
<dbReference type="SUPFAM" id="SSF56024">
    <property type="entry name" value="Phospholipase D/nuclease"/>
    <property type="match status" value="2"/>
</dbReference>
<evidence type="ECO:0000256" key="7">
    <source>
        <dbReference type="ARBA" id="ARBA00022989"/>
    </source>
</evidence>
<proteinExistence type="inferred from homology"/>
<keyword evidence="9 12" id="KW-0472">Membrane</keyword>
<comment type="similarity">
    <text evidence="12">Belongs to the phospholipase D family. Cardiolipin synthase subfamily.</text>
</comment>
<keyword evidence="10 12" id="KW-0594">Phospholipid biosynthesis</keyword>
<dbReference type="HAMAP" id="MF_01916">
    <property type="entry name" value="Cardiolipin_synth_Cls"/>
    <property type="match status" value="1"/>
</dbReference>
<keyword evidence="2 12" id="KW-1003">Cell membrane</keyword>
<dbReference type="InterPro" id="IPR027379">
    <property type="entry name" value="CLS_N"/>
</dbReference>
<dbReference type="GO" id="GO:0005886">
    <property type="term" value="C:plasma membrane"/>
    <property type="evidence" value="ECO:0007669"/>
    <property type="project" value="UniProtKB-SubCell"/>
</dbReference>
<dbReference type="GO" id="GO:0008808">
    <property type="term" value="F:cardiolipin synthase activity"/>
    <property type="evidence" value="ECO:0007669"/>
    <property type="project" value="UniProtKB-UniRule"/>
</dbReference>
<feature type="active site" evidence="12">
    <location>
        <position position="223"/>
    </location>
</feature>
<evidence type="ECO:0000313" key="13">
    <source>
        <dbReference type="EMBL" id="OIM20805.1"/>
    </source>
</evidence>
<dbReference type="CDD" id="cd09112">
    <property type="entry name" value="PLDc_CLS_2"/>
    <property type="match status" value="1"/>
</dbReference>
<keyword evidence="3 12" id="KW-0444">Lipid biosynthesis</keyword>
<dbReference type="InterPro" id="IPR030874">
    <property type="entry name" value="Cardiolipin_synth_Firmi"/>
</dbReference>
<keyword evidence="7 12" id="KW-1133">Transmembrane helix</keyword>
<evidence type="ECO:0000313" key="14">
    <source>
        <dbReference type="Proteomes" id="UP000181728"/>
    </source>
</evidence>
<name>A0A483C1P6_OENOE</name>
<evidence type="ECO:0000256" key="12">
    <source>
        <dbReference type="HAMAP-Rule" id="MF_01916"/>
    </source>
</evidence>
<keyword evidence="5 12" id="KW-0812">Transmembrane</keyword>
<dbReference type="CDD" id="cd09110">
    <property type="entry name" value="PLDc_CLS_1"/>
    <property type="match status" value="1"/>
</dbReference>
<evidence type="ECO:0000256" key="5">
    <source>
        <dbReference type="ARBA" id="ARBA00022692"/>
    </source>
</evidence>
<feature type="active site" evidence="12">
    <location>
        <position position="218"/>
    </location>
</feature>
<dbReference type="EC" id="2.7.8.-" evidence="12"/>
<feature type="active site" evidence="12">
    <location>
        <position position="216"/>
    </location>
</feature>
<dbReference type="Pfam" id="PF13091">
    <property type="entry name" value="PLDc_2"/>
    <property type="match status" value="2"/>
</dbReference>
<dbReference type="PANTHER" id="PTHR21248:SF22">
    <property type="entry name" value="PHOSPHOLIPASE D"/>
    <property type="match status" value="1"/>
</dbReference>
<keyword evidence="6" id="KW-0677">Repeat</keyword>
<evidence type="ECO:0000256" key="2">
    <source>
        <dbReference type="ARBA" id="ARBA00022475"/>
    </source>
</evidence>
<feature type="active site" evidence="12">
    <location>
        <position position="397"/>
    </location>
</feature>
<keyword evidence="4 12" id="KW-0808">Transferase</keyword>
<dbReference type="SMART" id="SM00155">
    <property type="entry name" value="PLDc"/>
    <property type="match status" value="2"/>
</dbReference>
<evidence type="ECO:0000256" key="8">
    <source>
        <dbReference type="ARBA" id="ARBA00023098"/>
    </source>
</evidence>
<dbReference type="PANTHER" id="PTHR21248">
    <property type="entry name" value="CARDIOLIPIN SYNTHASE"/>
    <property type="match status" value="1"/>
</dbReference>
<evidence type="ECO:0000256" key="11">
    <source>
        <dbReference type="ARBA" id="ARBA00023264"/>
    </source>
</evidence>
<feature type="active site" evidence="12">
    <location>
        <position position="395"/>
    </location>
</feature>
<gene>
    <name evidence="13" type="ORF">ATX59_06790</name>
</gene>
<evidence type="ECO:0000256" key="1">
    <source>
        <dbReference type="ARBA" id="ARBA00004651"/>
    </source>
</evidence>
<dbReference type="InterPro" id="IPR025202">
    <property type="entry name" value="PLD-like_dom"/>
</dbReference>